<proteinExistence type="predicted"/>
<name>A0ABZ2IR40_9BACT</name>
<dbReference type="RefSeq" id="WP_251968042.1">
    <property type="nucleotide sequence ID" value="NZ_CP146284.1"/>
</dbReference>
<gene>
    <name evidence="1" type="ORF">NEE14_015285</name>
</gene>
<sequence>MECKKDNIIQLANAAQKTQSVKLSEIADSISFLPLDSRHLIGEARITVSNKYLFIGSSVFDWNGKYLFEIGQRGVGAGEEIFLHTVINIDSSFYSMADKLIAYNSKGKYNGKEHSVLDIHPLDIGRADTNMVICTLDTLFFFSQNLHLLKTKRVVPDWPEKSTMMSYNKNLRFFTENMDSVLYYNYINDTIYRVLDNSIQPRWIVDLADEKIPLKYLLGNEMKRLGVGAEYFKNNNLSDWEYLRETDNKIRVFSIFESKNYVFVYWFRLFDFWQLRNLPPTKFQIAYYDKNKQNTIAVNDKGFVDDISSLGTFYPQLGIHDNCMLSSFWPYELKDRIDSLEQKGEVVDMKLRNMLKKVEEEDNPILVLVHLK</sequence>
<protein>
    <submittedName>
        <fullName evidence="1">6-bladed beta-propeller</fullName>
    </submittedName>
</protein>
<accession>A0ABZ2IR40</accession>
<dbReference type="Pfam" id="PF17170">
    <property type="entry name" value="DUF5128"/>
    <property type="match status" value="1"/>
</dbReference>
<evidence type="ECO:0000313" key="2">
    <source>
        <dbReference type="Proteomes" id="UP001320603"/>
    </source>
</evidence>
<reference evidence="1 2" key="1">
    <citation type="submission" date="2024-02" db="EMBL/GenBank/DDBJ databases">
        <title>Whole genome sequencing of Parabacteroides sp. AD58.</title>
        <authorList>
            <person name="Chaplin A.V."/>
            <person name="Pikina A.P."/>
            <person name="Sokolova S.R."/>
            <person name="Korostin D.O."/>
            <person name="Efimov B.A."/>
        </authorList>
    </citation>
    <scope>NUCLEOTIDE SEQUENCE [LARGE SCALE GENOMIC DNA]</scope>
    <source>
        <strain evidence="1 2">AD58</strain>
    </source>
</reference>
<dbReference type="Proteomes" id="UP001320603">
    <property type="component" value="Chromosome"/>
</dbReference>
<dbReference type="EMBL" id="CP146284">
    <property type="protein sequence ID" value="WWV66313.1"/>
    <property type="molecule type" value="Genomic_DNA"/>
</dbReference>
<evidence type="ECO:0000313" key="1">
    <source>
        <dbReference type="EMBL" id="WWV66313.1"/>
    </source>
</evidence>
<organism evidence="1 2">
    <name type="scientific">Parabacteroides absconsus</name>
    <dbReference type="NCBI Taxonomy" id="2951805"/>
    <lineage>
        <taxon>Bacteria</taxon>
        <taxon>Pseudomonadati</taxon>
        <taxon>Bacteroidota</taxon>
        <taxon>Bacteroidia</taxon>
        <taxon>Bacteroidales</taxon>
        <taxon>Tannerellaceae</taxon>
        <taxon>Parabacteroides</taxon>
    </lineage>
</organism>
<keyword evidence="2" id="KW-1185">Reference proteome</keyword>